<dbReference type="Proteomes" id="UP000268162">
    <property type="component" value="Unassembled WGS sequence"/>
</dbReference>
<dbReference type="InterPro" id="IPR035969">
    <property type="entry name" value="Rab-GAP_TBC_sf"/>
</dbReference>
<keyword evidence="3" id="KW-1185">Reference proteome</keyword>
<dbReference type="SUPFAM" id="SSF47923">
    <property type="entry name" value="Ypt/Rab-GAP domain of gyp1p"/>
    <property type="match status" value="2"/>
</dbReference>
<dbReference type="PANTHER" id="PTHR47219">
    <property type="entry name" value="RAB GTPASE-ACTIVATING PROTEIN 1-LIKE"/>
    <property type="match status" value="1"/>
</dbReference>
<dbReference type="STRING" id="215637.A0A4P9ZRJ7"/>
<reference evidence="3" key="1">
    <citation type="journal article" date="2018" name="Nat. Microbiol.">
        <title>Leveraging single-cell genomics to expand the fungal tree of life.</title>
        <authorList>
            <person name="Ahrendt S.R."/>
            <person name="Quandt C.A."/>
            <person name="Ciobanu D."/>
            <person name="Clum A."/>
            <person name="Salamov A."/>
            <person name="Andreopoulos B."/>
            <person name="Cheng J.F."/>
            <person name="Woyke T."/>
            <person name="Pelin A."/>
            <person name="Henrissat B."/>
            <person name="Reynolds N.K."/>
            <person name="Benny G.L."/>
            <person name="Smith M.E."/>
            <person name="James T.Y."/>
            <person name="Grigoriev I.V."/>
        </authorList>
    </citation>
    <scope>NUCLEOTIDE SEQUENCE [LARGE SCALE GENOMIC DNA]</scope>
    <source>
        <strain evidence="3">RSA 468</strain>
    </source>
</reference>
<dbReference type="PROSITE" id="PS50086">
    <property type="entry name" value="TBC_RABGAP"/>
    <property type="match status" value="1"/>
</dbReference>
<accession>A0A4P9ZRJ7</accession>
<dbReference type="GO" id="GO:0005096">
    <property type="term" value="F:GTPase activator activity"/>
    <property type="evidence" value="ECO:0007669"/>
    <property type="project" value="TreeGrafter"/>
</dbReference>
<dbReference type="GO" id="GO:0031267">
    <property type="term" value="F:small GTPase binding"/>
    <property type="evidence" value="ECO:0007669"/>
    <property type="project" value="TreeGrafter"/>
</dbReference>
<dbReference type="SMART" id="SM00164">
    <property type="entry name" value="TBC"/>
    <property type="match status" value="1"/>
</dbReference>
<feature type="non-terminal residue" evidence="2">
    <location>
        <position position="317"/>
    </location>
</feature>
<sequence>MQVSIRERDPNYQLHRMTLFQHLLDCYPASRSEIIRQARVDIPPRVRPQVWSAILGVLRCDEWVYRHVDKESPGASDKQIDVDIPRCHQYHNLLGSSEGHVKMRRVLKAWLRAHPHLVYWQGLDSVMIGYFAVFQHLLTFHDPELSVHLTKTDFTPQLYAMPWFLTMFTHVFPLDKTYLIWDKFLVAPRSFPHFFGLAILRQARPMLLSSGFNEHITMFTNGLPSIDIEACIQSAYQLCQITPPSVMKLPPESDNAPMEPAGSTTSLDSWETAPWWNTPISLEARQAEPVPRIFVSDLTRLRGELTLYVDIRDEGTY</sequence>
<dbReference type="EMBL" id="ML002970">
    <property type="protein sequence ID" value="RKP35070.1"/>
    <property type="molecule type" value="Genomic_DNA"/>
</dbReference>
<dbReference type="Pfam" id="PF00566">
    <property type="entry name" value="RabGAP-TBC"/>
    <property type="match status" value="2"/>
</dbReference>
<protein>
    <submittedName>
        <fullName evidence="2">Rab-GTPase-TBC domain-containing protein</fullName>
    </submittedName>
</protein>
<gene>
    <name evidence="2" type="ORF">BJ085DRAFT_17726</name>
</gene>
<proteinExistence type="predicted"/>
<dbReference type="PANTHER" id="PTHR47219:SF9">
    <property type="entry name" value="GTPASE ACTIVATING PROTEIN AND CENTROSOME-ASSOCIATED, ISOFORM B"/>
    <property type="match status" value="1"/>
</dbReference>
<evidence type="ECO:0000259" key="1">
    <source>
        <dbReference type="PROSITE" id="PS50086"/>
    </source>
</evidence>
<name>A0A4P9ZRJ7_9FUNG</name>
<organism evidence="2 3">
    <name type="scientific">Dimargaris cristalligena</name>
    <dbReference type="NCBI Taxonomy" id="215637"/>
    <lineage>
        <taxon>Eukaryota</taxon>
        <taxon>Fungi</taxon>
        <taxon>Fungi incertae sedis</taxon>
        <taxon>Zoopagomycota</taxon>
        <taxon>Kickxellomycotina</taxon>
        <taxon>Dimargaritomycetes</taxon>
        <taxon>Dimargaritales</taxon>
        <taxon>Dimargaritaceae</taxon>
        <taxon>Dimargaris</taxon>
    </lineage>
</organism>
<dbReference type="AlphaFoldDB" id="A0A4P9ZRJ7"/>
<dbReference type="InterPro" id="IPR000195">
    <property type="entry name" value="Rab-GAP-TBC_dom"/>
</dbReference>
<dbReference type="Gene3D" id="1.10.472.80">
    <property type="entry name" value="Ypt/Rab-GAP domain of gyp1p, domain 3"/>
    <property type="match status" value="1"/>
</dbReference>
<evidence type="ECO:0000313" key="3">
    <source>
        <dbReference type="Proteomes" id="UP000268162"/>
    </source>
</evidence>
<evidence type="ECO:0000313" key="2">
    <source>
        <dbReference type="EMBL" id="RKP35070.1"/>
    </source>
</evidence>
<dbReference type="InterPro" id="IPR050302">
    <property type="entry name" value="Rab_GAP_TBC_domain"/>
</dbReference>
<feature type="domain" description="Rab-GAP TBC" evidence="1">
    <location>
        <begin position="41"/>
        <end position="188"/>
    </location>
</feature>